<dbReference type="CDD" id="cd01295">
    <property type="entry name" value="AdeC"/>
    <property type="match status" value="1"/>
</dbReference>
<evidence type="ECO:0000256" key="4">
    <source>
        <dbReference type="ARBA" id="ARBA00022801"/>
    </source>
</evidence>
<name>A0A1T5IPZ7_9FIRM</name>
<keyword evidence="12" id="KW-1185">Reference proteome</keyword>
<comment type="similarity">
    <text evidence="2 8">Belongs to the metallo-dependent hydrolases superfamily. Adenine deaminase family.</text>
</comment>
<dbReference type="Pfam" id="PF13382">
    <property type="entry name" value="Adenine_deam_C"/>
    <property type="match status" value="1"/>
</dbReference>
<dbReference type="GO" id="GO:0006146">
    <property type="term" value="P:adenine catabolic process"/>
    <property type="evidence" value="ECO:0007669"/>
    <property type="project" value="InterPro"/>
</dbReference>
<evidence type="ECO:0000256" key="7">
    <source>
        <dbReference type="ARBA" id="ARBA00069718"/>
    </source>
</evidence>
<dbReference type="PANTHER" id="PTHR11113">
    <property type="entry name" value="N-ACETYLGLUCOSAMINE-6-PHOSPHATE DEACETYLASE"/>
    <property type="match status" value="1"/>
</dbReference>
<comment type="catalytic activity">
    <reaction evidence="6 8">
        <text>adenine + H2O + H(+) = hypoxanthine + NH4(+)</text>
        <dbReference type="Rhea" id="RHEA:23688"/>
        <dbReference type="ChEBI" id="CHEBI:15377"/>
        <dbReference type="ChEBI" id="CHEBI:15378"/>
        <dbReference type="ChEBI" id="CHEBI:16708"/>
        <dbReference type="ChEBI" id="CHEBI:17368"/>
        <dbReference type="ChEBI" id="CHEBI:28938"/>
        <dbReference type="EC" id="3.5.4.2"/>
    </reaction>
</comment>
<dbReference type="SUPFAM" id="SSF51556">
    <property type="entry name" value="Metallo-dependent hydrolases"/>
    <property type="match status" value="1"/>
</dbReference>
<dbReference type="STRING" id="36842.SAMN02194393_00627"/>
<dbReference type="InterPro" id="IPR006680">
    <property type="entry name" value="Amidohydro-rel"/>
</dbReference>
<dbReference type="GO" id="GO:0000034">
    <property type="term" value="F:adenine deaminase activity"/>
    <property type="evidence" value="ECO:0007669"/>
    <property type="project" value="UniProtKB-UniRule"/>
</dbReference>
<gene>
    <name evidence="8" type="primary">ade</name>
    <name evidence="11" type="ORF">SAMN02194393_00627</name>
</gene>
<evidence type="ECO:0000256" key="3">
    <source>
        <dbReference type="ARBA" id="ARBA00012782"/>
    </source>
</evidence>
<dbReference type="InterPro" id="IPR011059">
    <property type="entry name" value="Metal-dep_hydrolase_composite"/>
</dbReference>
<dbReference type="OrthoDB" id="9775607at2"/>
<dbReference type="EC" id="3.5.4.2" evidence="3 8"/>
<keyword evidence="4 8" id="KW-0378">Hydrolase</keyword>
<evidence type="ECO:0000256" key="2">
    <source>
        <dbReference type="ARBA" id="ARBA00006773"/>
    </source>
</evidence>
<evidence type="ECO:0000259" key="10">
    <source>
        <dbReference type="Pfam" id="PF13382"/>
    </source>
</evidence>
<evidence type="ECO:0000256" key="8">
    <source>
        <dbReference type="HAMAP-Rule" id="MF_01518"/>
    </source>
</evidence>
<dbReference type="Proteomes" id="UP000190285">
    <property type="component" value="Unassembled WGS sequence"/>
</dbReference>
<sequence>MNRRYKLSEVTKELVMVAQGRNKAQLVIKNGNLINVNTGEILENIDVAITHGRIALVGDASHTIGKNTKIIDATGLYISPGFMDGHIHVESSMLSVKEYAKAVIPHGTTTIYMDPHEIGNVLGVKGVKLMIEDGKDIPLRVYTAMPSCVPATPGFEDNGALINAKDIKESMEWDSVAGLGEMMNFPGVLSGDDGIHEELIATLEANKTITGHYSMPETGMGLNAYIASGVRCCHESVRKEDALAKMRLGMYVQLREGSAWHDVKETVRSITENNIDTRFATLVSDDTHPDTLITKGHMDHIVRRAIEEGVNPITAIQMATINVADCFNMNRDLGSISPGKWADILLIEDLTRVKVDKVLINGKLVAENNKLCVDIKKSSYPDFAKNTMNIGKILEESDFNILAPNAKKDEILVNIMEIIEAKVGTYARKYNLPIVDGIVKNDLSKDIIKAAVIERHNATGTIGKGFVTGFGLKEGAVASTVAHDSHNLLIVGTNDKDMALAGNTLAEVGGGMVAVKNGEVIALNPLPIAGLISEENAETVSQSVAKLDRAWKELGCELVSPFMTMALISLAVLPELRLTNRGLFDTVNFKPIDIFAK</sequence>
<evidence type="ECO:0000256" key="1">
    <source>
        <dbReference type="ARBA" id="ARBA00001936"/>
    </source>
</evidence>
<dbReference type="AlphaFoldDB" id="A0A1T5IPZ7"/>
<dbReference type="Pfam" id="PF01979">
    <property type="entry name" value="Amidohydro_1"/>
    <property type="match status" value="1"/>
</dbReference>
<dbReference type="Gene3D" id="2.30.40.10">
    <property type="entry name" value="Urease, subunit C, domain 1"/>
    <property type="match status" value="1"/>
</dbReference>
<dbReference type="NCBIfam" id="TIGR01178">
    <property type="entry name" value="ade"/>
    <property type="match status" value="1"/>
</dbReference>
<evidence type="ECO:0000256" key="6">
    <source>
        <dbReference type="ARBA" id="ARBA00047720"/>
    </source>
</evidence>
<dbReference type="InterPro" id="IPR026912">
    <property type="entry name" value="Adenine_deam_C"/>
</dbReference>
<dbReference type="PANTHER" id="PTHR11113:SF2">
    <property type="entry name" value="ADENINE DEAMINASE"/>
    <property type="match status" value="1"/>
</dbReference>
<evidence type="ECO:0000259" key="9">
    <source>
        <dbReference type="Pfam" id="PF01979"/>
    </source>
</evidence>
<accession>A0A1T5IPZ7</accession>
<feature type="domain" description="Adenine deaminase C-terminal" evidence="10">
    <location>
        <begin position="425"/>
        <end position="590"/>
    </location>
</feature>
<dbReference type="Gene3D" id="3.20.20.140">
    <property type="entry name" value="Metal-dependent hydrolases"/>
    <property type="match status" value="1"/>
</dbReference>
<dbReference type="EMBL" id="FUZT01000001">
    <property type="protein sequence ID" value="SKC41221.1"/>
    <property type="molecule type" value="Genomic_DNA"/>
</dbReference>
<dbReference type="FunFam" id="3.20.20.140:FF:000016">
    <property type="entry name" value="Adenine deaminase"/>
    <property type="match status" value="1"/>
</dbReference>
<organism evidence="11 12">
    <name type="scientific">Maledivibacter halophilus</name>
    <dbReference type="NCBI Taxonomy" id="36842"/>
    <lineage>
        <taxon>Bacteria</taxon>
        <taxon>Bacillati</taxon>
        <taxon>Bacillota</taxon>
        <taxon>Clostridia</taxon>
        <taxon>Peptostreptococcales</taxon>
        <taxon>Caminicellaceae</taxon>
        <taxon>Maledivibacter</taxon>
    </lineage>
</organism>
<evidence type="ECO:0000256" key="5">
    <source>
        <dbReference type="ARBA" id="ARBA00023211"/>
    </source>
</evidence>
<reference evidence="11 12" key="1">
    <citation type="submission" date="2017-02" db="EMBL/GenBank/DDBJ databases">
        <authorList>
            <person name="Peterson S.W."/>
        </authorList>
    </citation>
    <scope>NUCLEOTIDE SEQUENCE [LARGE SCALE GENOMIC DNA]</scope>
    <source>
        <strain evidence="11 12">M1</strain>
    </source>
</reference>
<dbReference type="InterPro" id="IPR006679">
    <property type="entry name" value="Adenine_deam"/>
</dbReference>
<feature type="domain" description="Amidohydrolase-related" evidence="9">
    <location>
        <begin position="77"/>
        <end position="365"/>
    </location>
</feature>
<evidence type="ECO:0000313" key="12">
    <source>
        <dbReference type="Proteomes" id="UP000190285"/>
    </source>
</evidence>
<dbReference type="RefSeq" id="WP_079489257.1">
    <property type="nucleotide sequence ID" value="NZ_FUZT01000001.1"/>
</dbReference>
<protein>
    <recommendedName>
        <fullName evidence="7 8">Adenine deaminase</fullName>
        <shortName evidence="8">Adenase</shortName>
        <shortName evidence="8">Adenine aminase</shortName>
        <ecNumber evidence="3 8">3.5.4.2</ecNumber>
    </recommendedName>
</protein>
<evidence type="ECO:0000313" key="11">
    <source>
        <dbReference type="EMBL" id="SKC41221.1"/>
    </source>
</evidence>
<keyword evidence="5 8" id="KW-0464">Manganese</keyword>
<dbReference type="InterPro" id="IPR032466">
    <property type="entry name" value="Metal_Hydrolase"/>
</dbReference>
<proteinExistence type="inferred from homology"/>
<comment type="cofactor">
    <cofactor evidence="1 8">
        <name>Mn(2+)</name>
        <dbReference type="ChEBI" id="CHEBI:29035"/>
    </cofactor>
</comment>
<dbReference type="HAMAP" id="MF_01518">
    <property type="entry name" value="Adenine_deamin"/>
    <property type="match status" value="1"/>
</dbReference>
<dbReference type="SUPFAM" id="SSF51338">
    <property type="entry name" value="Composite domain of metallo-dependent hydrolases"/>
    <property type="match status" value="1"/>
</dbReference>